<evidence type="ECO:0000259" key="10">
    <source>
        <dbReference type="Pfam" id="PF00593"/>
    </source>
</evidence>
<dbReference type="EMBL" id="CP042433">
    <property type="protein sequence ID" value="QEC56182.1"/>
    <property type="molecule type" value="Genomic_DNA"/>
</dbReference>
<dbReference type="Gene3D" id="2.170.130.10">
    <property type="entry name" value="TonB-dependent receptor, plug domain"/>
    <property type="match status" value="1"/>
</dbReference>
<dbReference type="InterPro" id="IPR000531">
    <property type="entry name" value="Beta-barrel_TonB"/>
</dbReference>
<dbReference type="InterPro" id="IPR023996">
    <property type="entry name" value="TonB-dep_OMP_SusC/RagA"/>
</dbReference>
<dbReference type="SUPFAM" id="SSF49464">
    <property type="entry name" value="Carboxypeptidase regulatory domain-like"/>
    <property type="match status" value="1"/>
</dbReference>
<evidence type="ECO:0000256" key="4">
    <source>
        <dbReference type="ARBA" id="ARBA00022692"/>
    </source>
</evidence>
<proteinExistence type="inferred from homology"/>
<evidence type="ECO:0000259" key="11">
    <source>
        <dbReference type="Pfam" id="PF07715"/>
    </source>
</evidence>
<accession>A0A5B8UIC0</accession>
<sequence length="1000" mass="109583">MMKDCSYCFPDRVVKMAPKHRLFFLPLFLFFSTFLFAQQTVRGKVTTVDGVLANATVQVKGTTTTVQTDEAGAFSISTKPNDVLVVTSVGFNAQEIPVNNRTSIDVKLSANSQMMTDIVVVGYGTQKRSDVTGSVSSVPKTRLTELPVTNILHAIEGSVAGVNVSQTSSVPGSSATVLVRGQNTITAGTGPYLVVDGVPFSKTGAVTNDINPNDIASIEVLKDASATAIYGVNGANGVILITTKRGLTGKPVIRYNAYTGFDNLSHWLTPLSPEAYVQKYADYKAQVPSANQGVLPNNFEVTNYNAGHTVDWLKDVTRQGIMQDHNLSVSGGSKDVRYYLSGDYLQQKGAVKGYQYRRISIRSNLDINVTDFLTVGTNLSFANNNYDGGRANFYLAAAMSPYGTEYNATGNYEIYPMSPELLYMNPLLGLNSDRTDRASNLTGNGYAEVKFGGALKGLKYRLNGGYTYVPTRFGSYAGRTAGNTQGGVASLSTSETTNWTVENILSYTRDFGAHHVDFTGLFSAQQRDYFTFGAGSIGFINDELSFNRLEAGSSLTGNTSYRDKYDLLSQMGRINYSYQSKYLLTVTARRDGSSVMGANTSKYGVFPSVALGWNMMNENFIRNISAVNALKLRGSYGKSGNEAISVYQTITQEGTVRYPFGGISTVGVLASNLGNANLHWETSKTLNIGLDFGILKNRINGSIDMYDTKTEGLLLRRNLPNITGYSFVLDNLGKTTNHGVELTLNTENITGRNFRWQTSIVFAANKNKIVDLYGDQKSDVGNRWFIGQPIGVIYDYKLVGVWQVGEDPSKWDPGAKPGDLKFADINGDGKVTSDDKVIQGQTTPKWSGGLTNTFHYKNFHLNVFIQTFQGALKNNVTLTYADEAGRMNIPVETGYWTAANKSQTRPSLAYTNTRGYGYPSDNSFTRLKDVTLSYVFSQGLLDKLKLSSLTVYASGRNLHTFTKWIGWDPENNYSFRGSGDWTNNYPLTREIVFGINVALR</sequence>
<dbReference type="Pfam" id="PF00593">
    <property type="entry name" value="TonB_dep_Rec_b-barrel"/>
    <property type="match status" value="1"/>
</dbReference>
<comment type="subcellular location">
    <subcellularLocation>
        <location evidence="1 8">Cell outer membrane</location>
        <topology evidence="1 8">Multi-pass membrane protein</topology>
    </subcellularLocation>
</comment>
<dbReference type="Proteomes" id="UP000321204">
    <property type="component" value="Chromosome"/>
</dbReference>
<dbReference type="InterPro" id="IPR012910">
    <property type="entry name" value="Plug_dom"/>
</dbReference>
<evidence type="ECO:0000256" key="9">
    <source>
        <dbReference type="RuleBase" id="RU003357"/>
    </source>
</evidence>
<evidence type="ECO:0000313" key="13">
    <source>
        <dbReference type="Proteomes" id="UP000321204"/>
    </source>
</evidence>
<evidence type="ECO:0000256" key="7">
    <source>
        <dbReference type="ARBA" id="ARBA00023237"/>
    </source>
</evidence>
<evidence type="ECO:0000256" key="8">
    <source>
        <dbReference type="PROSITE-ProRule" id="PRU01360"/>
    </source>
</evidence>
<dbReference type="InterPro" id="IPR039426">
    <property type="entry name" value="TonB-dep_rcpt-like"/>
</dbReference>
<dbReference type="Gene3D" id="2.60.40.1120">
    <property type="entry name" value="Carboxypeptidase-like, regulatory domain"/>
    <property type="match status" value="1"/>
</dbReference>
<evidence type="ECO:0000313" key="12">
    <source>
        <dbReference type="EMBL" id="QEC56182.1"/>
    </source>
</evidence>
<keyword evidence="3 8" id="KW-1134">Transmembrane beta strand</keyword>
<dbReference type="AlphaFoldDB" id="A0A5B8UIC0"/>
<dbReference type="InterPro" id="IPR023997">
    <property type="entry name" value="TonB-dep_OMP_SusC/RagA_CS"/>
</dbReference>
<keyword evidence="5 9" id="KW-0798">TonB box</keyword>
<dbReference type="Pfam" id="PF13715">
    <property type="entry name" value="CarbopepD_reg_2"/>
    <property type="match status" value="1"/>
</dbReference>
<keyword evidence="12" id="KW-0675">Receptor</keyword>
<gene>
    <name evidence="12" type="ORF">FSB75_09865</name>
</gene>
<dbReference type="OrthoDB" id="9768177at2"/>
<dbReference type="RefSeq" id="WP_146786370.1">
    <property type="nucleotide sequence ID" value="NZ_BAABIO010000001.1"/>
</dbReference>
<dbReference type="InterPro" id="IPR008969">
    <property type="entry name" value="CarboxyPept-like_regulatory"/>
</dbReference>
<organism evidence="12 13">
    <name type="scientific">Flavisolibacter ginsenosidimutans</name>
    <dbReference type="NCBI Taxonomy" id="661481"/>
    <lineage>
        <taxon>Bacteria</taxon>
        <taxon>Pseudomonadati</taxon>
        <taxon>Bacteroidota</taxon>
        <taxon>Chitinophagia</taxon>
        <taxon>Chitinophagales</taxon>
        <taxon>Chitinophagaceae</taxon>
        <taxon>Flavisolibacter</taxon>
    </lineage>
</organism>
<dbReference type="NCBIfam" id="TIGR04056">
    <property type="entry name" value="OMP_RagA_SusC"/>
    <property type="match status" value="1"/>
</dbReference>
<protein>
    <submittedName>
        <fullName evidence="12">TonB-dependent receptor</fullName>
    </submittedName>
</protein>
<evidence type="ECO:0000256" key="5">
    <source>
        <dbReference type="ARBA" id="ARBA00023077"/>
    </source>
</evidence>
<dbReference type="SUPFAM" id="SSF56935">
    <property type="entry name" value="Porins"/>
    <property type="match status" value="1"/>
</dbReference>
<evidence type="ECO:0000256" key="1">
    <source>
        <dbReference type="ARBA" id="ARBA00004571"/>
    </source>
</evidence>
<keyword evidence="2 8" id="KW-0813">Transport</keyword>
<keyword evidence="7 8" id="KW-0998">Cell outer membrane</keyword>
<dbReference type="NCBIfam" id="TIGR04057">
    <property type="entry name" value="SusC_RagA_signa"/>
    <property type="match status" value="1"/>
</dbReference>
<feature type="domain" description="TonB-dependent receptor-like beta-barrel" evidence="10">
    <location>
        <begin position="436"/>
        <end position="958"/>
    </location>
</feature>
<dbReference type="Gene3D" id="2.40.170.20">
    <property type="entry name" value="TonB-dependent receptor, beta-barrel domain"/>
    <property type="match status" value="1"/>
</dbReference>
<dbReference type="InterPro" id="IPR036942">
    <property type="entry name" value="Beta-barrel_TonB_sf"/>
</dbReference>
<reference evidence="12 13" key="1">
    <citation type="journal article" date="2015" name="Int. J. Syst. Evol. Microbiol.">
        <title>Flavisolibacter ginsenosidimutans sp. nov., with ginsenoside-converting activity isolated from soil used for cultivating ginseng.</title>
        <authorList>
            <person name="Zhao Y."/>
            <person name="Liu Q."/>
            <person name="Kang M.S."/>
            <person name="Jin F."/>
            <person name="Yu H."/>
            <person name="Im W.T."/>
        </authorList>
    </citation>
    <scope>NUCLEOTIDE SEQUENCE [LARGE SCALE GENOMIC DNA]</scope>
    <source>
        <strain evidence="12 13">Gsoil 636</strain>
    </source>
</reference>
<comment type="similarity">
    <text evidence="8 9">Belongs to the TonB-dependent receptor family.</text>
</comment>
<dbReference type="KEGG" id="fgg:FSB75_09865"/>
<dbReference type="InterPro" id="IPR037066">
    <property type="entry name" value="Plug_dom_sf"/>
</dbReference>
<dbReference type="PROSITE" id="PS52016">
    <property type="entry name" value="TONB_DEPENDENT_REC_3"/>
    <property type="match status" value="1"/>
</dbReference>
<keyword evidence="6 8" id="KW-0472">Membrane</keyword>
<evidence type="ECO:0000256" key="3">
    <source>
        <dbReference type="ARBA" id="ARBA00022452"/>
    </source>
</evidence>
<keyword evidence="13" id="KW-1185">Reference proteome</keyword>
<name>A0A5B8UIC0_9BACT</name>
<feature type="domain" description="TonB-dependent receptor plug" evidence="11">
    <location>
        <begin position="128"/>
        <end position="238"/>
    </location>
</feature>
<dbReference type="GO" id="GO:0009279">
    <property type="term" value="C:cell outer membrane"/>
    <property type="evidence" value="ECO:0007669"/>
    <property type="project" value="UniProtKB-SubCell"/>
</dbReference>
<dbReference type="Pfam" id="PF07715">
    <property type="entry name" value="Plug"/>
    <property type="match status" value="1"/>
</dbReference>
<keyword evidence="4 8" id="KW-0812">Transmembrane</keyword>
<evidence type="ECO:0000256" key="2">
    <source>
        <dbReference type="ARBA" id="ARBA00022448"/>
    </source>
</evidence>
<evidence type="ECO:0000256" key="6">
    <source>
        <dbReference type="ARBA" id="ARBA00023136"/>
    </source>
</evidence>